<sequence length="464" mass="54069">MPGYTGLFPHKLRKRCYCLLCHLPMRDPVKVTTCGHRFCDLCLQEYLSAGVFKCPEDDKPLDYAKIYPDPEVQSEIMNSLIRCKYYKEGCRWVDKVHNLQPHLDTCRFDSIQCPNKCAALLSHLSLDDHLEFSCPRRIVICEFCNQEFPADQMDMQHAGNCQYEIVWCENKCGAKLERRFLDNHMRNECHKRTITCQYCLREFVHETLQAHLYQCPRFPVMCPNRCDPSKIPREEVDLHVQELCPSATVSCQFKHAGCKHKCPRFSMDRHVEDSIKYHLQIMCDLAKNQQTQITQLCNALYSVTQVTDGTFVWKITDYKQKLIESMYKSTEIVSEPFYTSRFGYKMAASVFLNGNGSGEGKYLSVYIKLLSGEYDNILDWPFTLPISFAVFDQNSDMEHRANISESFVPDPTWTHFQKPCKDKDQLGFGYPKFISHEILKTRNYIKDDSIILKVKVDTSNFIKP</sequence>
<evidence type="ECO:0000313" key="11">
    <source>
        <dbReference type="EMBL" id="KAL3858508.1"/>
    </source>
</evidence>
<feature type="domain" description="TRAF-type" evidence="10">
    <location>
        <begin position="157"/>
        <end position="209"/>
    </location>
</feature>
<feature type="domain" description="MATH" evidence="9">
    <location>
        <begin position="308"/>
        <end position="456"/>
    </location>
</feature>
<dbReference type="SUPFAM" id="SSF57850">
    <property type="entry name" value="RING/U-box"/>
    <property type="match status" value="1"/>
</dbReference>
<dbReference type="PIRSF" id="PIRSF015614">
    <property type="entry name" value="TRAF"/>
    <property type="match status" value="1"/>
</dbReference>
<feature type="zinc finger region" description="TRAF-type" evidence="7">
    <location>
        <begin position="157"/>
        <end position="209"/>
    </location>
</feature>
<evidence type="ECO:0000256" key="5">
    <source>
        <dbReference type="ARBA" id="ARBA00022771"/>
    </source>
</evidence>
<proteinExistence type="predicted"/>
<name>A0ABD3VD86_SINWO</name>
<feature type="zinc finger region" description="TRAF-type" evidence="7">
    <location>
        <begin position="210"/>
        <end position="267"/>
    </location>
</feature>
<dbReference type="EMBL" id="JBJQND010000013">
    <property type="protein sequence ID" value="KAL3858508.1"/>
    <property type="molecule type" value="Genomic_DNA"/>
</dbReference>
<evidence type="ECO:0000256" key="2">
    <source>
        <dbReference type="ARBA" id="ARBA00022490"/>
    </source>
</evidence>
<dbReference type="InterPro" id="IPR017907">
    <property type="entry name" value="Znf_RING_CS"/>
</dbReference>
<feature type="domain" description="RING-type" evidence="8">
    <location>
        <begin position="18"/>
        <end position="58"/>
    </location>
</feature>
<protein>
    <recommendedName>
        <fullName evidence="13">TNF receptor-associated factor 4</fullName>
    </recommendedName>
</protein>
<evidence type="ECO:0008006" key="13">
    <source>
        <dbReference type="Google" id="ProtNLM"/>
    </source>
</evidence>
<dbReference type="InterPro" id="IPR008974">
    <property type="entry name" value="TRAF-like"/>
</dbReference>
<dbReference type="Pfam" id="PF21355">
    <property type="entry name" value="TRAF-mep_MATH"/>
    <property type="match status" value="1"/>
</dbReference>
<feature type="domain" description="TRAF-type" evidence="10">
    <location>
        <begin position="102"/>
        <end position="153"/>
    </location>
</feature>
<comment type="caution">
    <text evidence="11">The sequence shown here is derived from an EMBL/GenBank/DDBJ whole genome shotgun (WGS) entry which is preliminary data.</text>
</comment>
<dbReference type="SMART" id="SM00061">
    <property type="entry name" value="MATH"/>
    <property type="match status" value="1"/>
</dbReference>
<feature type="zinc finger region" description="TRAF-type" evidence="7">
    <location>
        <begin position="102"/>
        <end position="153"/>
    </location>
</feature>
<dbReference type="PROSITE" id="PS50145">
    <property type="entry name" value="ZF_TRAF"/>
    <property type="match status" value="3"/>
</dbReference>
<keyword evidence="5 7" id="KW-0863">Zinc-finger</keyword>
<dbReference type="InterPro" id="IPR049342">
    <property type="entry name" value="TRAF1-6_MATH_dom"/>
</dbReference>
<evidence type="ECO:0000256" key="3">
    <source>
        <dbReference type="ARBA" id="ARBA00022723"/>
    </source>
</evidence>
<dbReference type="PROSITE" id="PS00518">
    <property type="entry name" value="ZF_RING_1"/>
    <property type="match status" value="1"/>
</dbReference>
<dbReference type="AlphaFoldDB" id="A0ABD3VD86"/>
<dbReference type="SMART" id="SM00184">
    <property type="entry name" value="RING"/>
    <property type="match status" value="1"/>
</dbReference>
<comment type="subcellular location">
    <subcellularLocation>
        <location evidence="1">Cytoplasm</location>
    </subcellularLocation>
</comment>
<dbReference type="Pfam" id="PF02176">
    <property type="entry name" value="zf-TRAF"/>
    <property type="match status" value="2"/>
</dbReference>
<dbReference type="SUPFAM" id="SSF49599">
    <property type="entry name" value="TRAF domain-like"/>
    <property type="match status" value="3"/>
</dbReference>
<evidence type="ECO:0000256" key="4">
    <source>
        <dbReference type="ARBA" id="ARBA00022737"/>
    </source>
</evidence>
<dbReference type="InterPro" id="IPR013083">
    <property type="entry name" value="Znf_RING/FYVE/PHD"/>
</dbReference>
<dbReference type="Gene3D" id="2.60.210.10">
    <property type="entry name" value="Apoptosis, Tumor Necrosis Factor Receptor Associated Protein 2, Chain A"/>
    <property type="match status" value="1"/>
</dbReference>
<dbReference type="Pfam" id="PF00097">
    <property type="entry name" value="zf-C3HC4"/>
    <property type="match status" value="1"/>
</dbReference>
<dbReference type="InterPro" id="IPR001293">
    <property type="entry name" value="Znf_TRAF"/>
</dbReference>
<feature type="domain" description="TRAF-type" evidence="10">
    <location>
        <begin position="210"/>
        <end position="267"/>
    </location>
</feature>
<dbReference type="GO" id="GO:0005737">
    <property type="term" value="C:cytoplasm"/>
    <property type="evidence" value="ECO:0007669"/>
    <property type="project" value="UniProtKB-SubCell"/>
</dbReference>
<keyword evidence="12" id="KW-1185">Reference proteome</keyword>
<dbReference type="PROSITE" id="PS50144">
    <property type="entry name" value="MATH"/>
    <property type="match status" value="1"/>
</dbReference>
<dbReference type="Gene3D" id="3.30.40.10">
    <property type="entry name" value="Zinc/RING finger domain, C3HC4 (zinc finger)"/>
    <property type="match status" value="4"/>
</dbReference>
<evidence type="ECO:0000256" key="1">
    <source>
        <dbReference type="ARBA" id="ARBA00004496"/>
    </source>
</evidence>
<dbReference type="InterPro" id="IPR002083">
    <property type="entry name" value="MATH/TRAF_dom"/>
</dbReference>
<dbReference type="GO" id="GO:0008270">
    <property type="term" value="F:zinc ion binding"/>
    <property type="evidence" value="ECO:0007669"/>
    <property type="project" value="UniProtKB-KW"/>
</dbReference>
<evidence type="ECO:0000259" key="9">
    <source>
        <dbReference type="PROSITE" id="PS50144"/>
    </source>
</evidence>
<evidence type="ECO:0000256" key="7">
    <source>
        <dbReference type="PROSITE-ProRule" id="PRU00207"/>
    </source>
</evidence>
<evidence type="ECO:0000259" key="8">
    <source>
        <dbReference type="PROSITE" id="PS50089"/>
    </source>
</evidence>
<keyword evidence="2" id="KW-0963">Cytoplasm</keyword>
<organism evidence="11 12">
    <name type="scientific">Sinanodonta woodiana</name>
    <name type="common">Chinese pond mussel</name>
    <name type="synonym">Anodonta woodiana</name>
    <dbReference type="NCBI Taxonomy" id="1069815"/>
    <lineage>
        <taxon>Eukaryota</taxon>
        <taxon>Metazoa</taxon>
        <taxon>Spiralia</taxon>
        <taxon>Lophotrochozoa</taxon>
        <taxon>Mollusca</taxon>
        <taxon>Bivalvia</taxon>
        <taxon>Autobranchia</taxon>
        <taxon>Heteroconchia</taxon>
        <taxon>Palaeoheterodonta</taxon>
        <taxon>Unionida</taxon>
        <taxon>Unionoidea</taxon>
        <taxon>Unionidae</taxon>
        <taxon>Unioninae</taxon>
        <taxon>Sinanodonta</taxon>
    </lineage>
</organism>
<evidence type="ECO:0000259" key="10">
    <source>
        <dbReference type="PROSITE" id="PS50145"/>
    </source>
</evidence>
<evidence type="ECO:0000256" key="6">
    <source>
        <dbReference type="ARBA" id="ARBA00022833"/>
    </source>
</evidence>
<dbReference type="PANTHER" id="PTHR10131">
    <property type="entry name" value="TNF RECEPTOR ASSOCIATED FACTOR"/>
    <property type="match status" value="1"/>
</dbReference>
<dbReference type="Proteomes" id="UP001634394">
    <property type="component" value="Unassembled WGS sequence"/>
</dbReference>
<dbReference type="FunFam" id="3.30.40.10:FF:000121">
    <property type="entry name" value="TNF receptor-associated factor"/>
    <property type="match status" value="1"/>
</dbReference>
<evidence type="ECO:0000313" key="12">
    <source>
        <dbReference type="Proteomes" id="UP001634394"/>
    </source>
</evidence>
<keyword evidence="4" id="KW-0677">Repeat</keyword>
<dbReference type="PANTHER" id="PTHR10131:SF94">
    <property type="entry name" value="TNF RECEPTOR-ASSOCIATED FACTOR 4"/>
    <property type="match status" value="1"/>
</dbReference>
<dbReference type="PROSITE" id="PS50089">
    <property type="entry name" value="ZF_RING_2"/>
    <property type="match status" value="1"/>
</dbReference>
<dbReference type="InterPro" id="IPR001841">
    <property type="entry name" value="Znf_RING"/>
</dbReference>
<keyword evidence="3 7" id="KW-0479">Metal-binding</keyword>
<keyword evidence="6 7" id="KW-0862">Zinc</keyword>
<dbReference type="FunFam" id="2.60.210.10:FF:000007">
    <property type="entry name" value="TNF receptor-associated factor"/>
    <property type="match status" value="1"/>
</dbReference>
<gene>
    <name evidence="11" type="ORF">ACJMK2_013093</name>
</gene>
<dbReference type="InterPro" id="IPR012227">
    <property type="entry name" value="TNF_rcpt-assoc_TRAF_met"/>
</dbReference>
<dbReference type="InterPro" id="IPR018957">
    <property type="entry name" value="Znf_C3HC4_RING-type"/>
</dbReference>
<accession>A0ABD3VD86</accession>
<dbReference type="CDD" id="cd16641">
    <property type="entry name" value="mRING-HC-C3HC3D_TRAF4"/>
    <property type="match status" value="1"/>
</dbReference>
<reference evidence="11 12" key="1">
    <citation type="submission" date="2024-11" db="EMBL/GenBank/DDBJ databases">
        <title>Chromosome-level genome assembly of the freshwater bivalve Anodonta woodiana.</title>
        <authorList>
            <person name="Chen X."/>
        </authorList>
    </citation>
    <scope>NUCLEOTIDE SEQUENCE [LARGE SCALE GENOMIC DNA]</scope>
    <source>
        <strain evidence="11">MN2024</strain>
        <tissue evidence="11">Gills</tissue>
    </source>
</reference>